<gene>
    <name evidence="2" type="ORF">JMN32_01450</name>
</gene>
<evidence type="ECO:0000313" key="3">
    <source>
        <dbReference type="Proteomes" id="UP000614216"/>
    </source>
</evidence>
<name>A0A937FT00_9BACT</name>
<comment type="caution">
    <text evidence="2">The sequence shown here is derived from an EMBL/GenBank/DDBJ whole genome shotgun (WGS) entry which is preliminary data.</text>
</comment>
<evidence type="ECO:0000313" key="2">
    <source>
        <dbReference type="EMBL" id="MBL6444955.1"/>
    </source>
</evidence>
<feature type="transmembrane region" description="Helical" evidence="1">
    <location>
        <begin position="61"/>
        <end position="78"/>
    </location>
</feature>
<organism evidence="2 3">
    <name type="scientific">Fulvivirga marina</name>
    <dbReference type="NCBI Taxonomy" id="2494733"/>
    <lineage>
        <taxon>Bacteria</taxon>
        <taxon>Pseudomonadati</taxon>
        <taxon>Bacteroidota</taxon>
        <taxon>Cytophagia</taxon>
        <taxon>Cytophagales</taxon>
        <taxon>Fulvivirgaceae</taxon>
        <taxon>Fulvivirga</taxon>
    </lineage>
</organism>
<keyword evidence="1" id="KW-0812">Transmembrane</keyword>
<keyword evidence="1" id="KW-0472">Membrane</keyword>
<dbReference type="AlphaFoldDB" id="A0A937FT00"/>
<keyword evidence="3" id="KW-1185">Reference proteome</keyword>
<keyword evidence="1" id="KW-1133">Transmembrane helix</keyword>
<sequence length="84" mass="9683">MFVFLNKGIELLIEGRVKSVLVILYCAGSSEVEGDAYEWYWHGYSGSVVEKGRVLKANREMYLASLFFLTALLQLVFMKRLEKQ</sequence>
<dbReference type="EMBL" id="JAEUGD010000003">
    <property type="protein sequence ID" value="MBL6444955.1"/>
    <property type="molecule type" value="Genomic_DNA"/>
</dbReference>
<protein>
    <submittedName>
        <fullName evidence="2">Uncharacterized protein</fullName>
    </submittedName>
</protein>
<dbReference type="RefSeq" id="WP_202854500.1">
    <property type="nucleotide sequence ID" value="NZ_JAEUGD010000003.1"/>
</dbReference>
<accession>A0A937FT00</accession>
<reference evidence="2" key="1">
    <citation type="submission" date="2021-01" db="EMBL/GenBank/DDBJ databases">
        <title>Fulvivirga kasyanovii gen. nov., sp nov., a novel member of the phylum Bacteroidetes isolated from seawater in a mussel farm.</title>
        <authorList>
            <person name="Zhao L.-H."/>
            <person name="Wang Z.-J."/>
        </authorList>
    </citation>
    <scope>NUCLEOTIDE SEQUENCE</scope>
    <source>
        <strain evidence="2">29W222</strain>
    </source>
</reference>
<dbReference type="Proteomes" id="UP000614216">
    <property type="component" value="Unassembled WGS sequence"/>
</dbReference>
<evidence type="ECO:0000256" key="1">
    <source>
        <dbReference type="SAM" id="Phobius"/>
    </source>
</evidence>
<proteinExistence type="predicted"/>